<proteinExistence type="predicted"/>
<protein>
    <submittedName>
        <fullName evidence="2">Uncharacterized protein</fullName>
    </submittedName>
</protein>
<evidence type="ECO:0000313" key="3">
    <source>
        <dbReference type="Proteomes" id="UP000078200"/>
    </source>
</evidence>
<keyword evidence="3" id="KW-1185">Reference proteome</keyword>
<dbReference type="EnsemblMetazoa" id="GAUT010515-RA">
    <property type="protein sequence ID" value="GAUT010515-PA"/>
    <property type="gene ID" value="GAUT010515"/>
</dbReference>
<sequence>MPFLEDSGIESEDKPSLINEDNEMLKTTTDLRVKNETSEHMADLEVVFKSSICQNTQLCTTMYKASKDMSIVDHRDSNSDIEDHIQPPNTCRILQRKLELKVERAKRNYNQYQEENKRKSQSSTLIPISRLPIPGESQHKPLVDYNTESDDGEEVSFFPHNEQRKQRMNKKCPELSDTFSIQEMIIDSDLESNDSQNLELLTPRLKKSFIDQLSGCFCFSHNS</sequence>
<dbReference type="VEuPathDB" id="VectorBase:GAUT010515"/>
<reference evidence="2" key="1">
    <citation type="submission" date="2020-05" db="UniProtKB">
        <authorList>
            <consortium name="EnsemblMetazoa"/>
        </authorList>
    </citation>
    <scope>IDENTIFICATION</scope>
    <source>
        <strain evidence="2">TTRI</strain>
    </source>
</reference>
<accession>A0A1A9UNN8</accession>
<evidence type="ECO:0000256" key="1">
    <source>
        <dbReference type="SAM" id="Coils"/>
    </source>
</evidence>
<organism evidence="2 3">
    <name type="scientific">Glossina austeni</name>
    <name type="common">Savannah tsetse fly</name>
    <dbReference type="NCBI Taxonomy" id="7395"/>
    <lineage>
        <taxon>Eukaryota</taxon>
        <taxon>Metazoa</taxon>
        <taxon>Ecdysozoa</taxon>
        <taxon>Arthropoda</taxon>
        <taxon>Hexapoda</taxon>
        <taxon>Insecta</taxon>
        <taxon>Pterygota</taxon>
        <taxon>Neoptera</taxon>
        <taxon>Endopterygota</taxon>
        <taxon>Diptera</taxon>
        <taxon>Brachycera</taxon>
        <taxon>Muscomorpha</taxon>
        <taxon>Hippoboscoidea</taxon>
        <taxon>Glossinidae</taxon>
        <taxon>Glossina</taxon>
    </lineage>
</organism>
<name>A0A1A9UNN8_GLOAU</name>
<keyword evidence="1" id="KW-0175">Coiled coil</keyword>
<feature type="coiled-coil region" evidence="1">
    <location>
        <begin position="95"/>
        <end position="122"/>
    </location>
</feature>
<dbReference type="AlphaFoldDB" id="A0A1A9UNN8"/>
<dbReference type="Proteomes" id="UP000078200">
    <property type="component" value="Unassembled WGS sequence"/>
</dbReference>
<evidence type="ECO:0000313" key="2">
    <source>
        <dbReference type="EnsemblMetazoa" id="GAUT010515-PA"/>
    </source>
</evidence>